<accession>A0A518K5F4</accession>
<dbReference type="KEGG" id="bmei:Spa11_11840"/>
<feature type="domain" description="FHA" evidence="1">
    <location>
        <begin position="227"/>
        <end position="276"/>
    </location>
</feature>
<evidence type="ECO:0000313" key="2">
    <source>
        <dbReference type="EMBL" id="QDV72997.1"/>
    </source>
</evidence>
<dbReference type="InterPro" id="IPR050923">
    <property type="entry name" value="Cell_Proc_Reg/RNA_Proc"/>
</dbReference>
<name>A0A518K5F4_9BACT</name>
<sequence length="308" mass="33972">MDVYHKLLGIPPNEQPPTHYRLLAVEPFETDREVIANAARARCQFVKSVSLTIPELTEPVLDAIMTAKRCLLDPVQRAAYDRELLAKQTAPKLASVSQAEAPSGIRHAVPLGSDAEEAAKFETDSWMLAPARVAEPPKGREWVVGSGSQAAIRVLAPWVSRRHCRIWEDASDAWIEDLGSTNGTFVNEVPIEGPTRLQAADYVTLGRKTRLPWPLPPECTGRDLRVYSIGRAPDCDYVLDDKSVSQHHAQLLIEGEVILLQDLDSLNGTRVGSLTNRISACELPEHVSVYFGAAKVFAQALIQAVRKR</sequence>
<dbReference type="Proteomes" id="UP000316426">
    <property type="component" value="Chromosome"/>
</dbReference>
<dbReference type="EMBL" id="CP036349">
    <property type="protein sequence ID" value="QDV72997.1"/>
    <property type="molecule type" value="Genomic_DNA"/>
</dbReference>
<proteinExistence type="predicted"/>
<dbReference type="Gene3D" id="2.60.200.20">
    <property type="match status" value="2"/>
</dbReference>
<dbReference type="PANTHER" id="PTHR23308">
    <property type="entry name" value="NUCLEAR INHIBITOR OF PROTEIN PHOSPHATASE-1"/>
    <property type="match status" value="1"/>
</dbReference>
<dbReference type="SUPFAM" id="SSF49879">
    <property type="entry name" value="SMAD/FHA domain"/>
    <property type="match status" value="2"/>
</dbReference>
<evidence type="ECO:0000313" key="3">
    <source>
        <dbReference type="Proteomes" id="UP000316426"/>
    </source>
</evidence>
<dbReference type="Pfam" id="PF00498">
    <property type="entry name" value="FHA"/>
    <property type="match status" value="2"/>
</dbReference>
<organism evidence="2 3">
    <name type="scientific">Botrimarina mediterranea</name>
    <dbReference type="NCBI Taxonomy" id="2528022"/>
    <lineage>
        <taxon>Bacteria</taxon>
        <taxon>Pseudomonadati</taxon>
        <taxon>Planctomycetota</taxon>
        <taxon>Planctomycetia</taxon>
        <taxon>Pirellulales</taxon>
        <taxon>Lacipirellulaceae</taxon>
        <taxon>Botrimarina</taxon>
    </lineage>
</organism>
<dbReference type="PROSITE" id="PS50006">
    <property type="entry name" value="FHA_DOMAIN"/>
    <property type="match status" value="2"/>
</dbReference>
<reference evidence="2 3" key="1">
    <citation type="submission" date="2019-02" db="EMBL/GenBank/DDBJ databases">
        <title>Deep-cultivation of Planctomycetes and their phenomic and genomic characterization uncovers novel biology.</title>
        <authorList>
            <person name="Wiegand S."/>
            <person name="Jogler M."/>
            <person name="Boedeker C."/>
            <person name="Pinto D."/>
            <person name="Vollmers J."/>
            <person name="Rivas-Marin E."/>
            <person name="Kohn T."/>
            <person name="Peeters S.H."/>
            <person name="Heuer A."/>
            <person name="Rast P."/>
            <person name="Oberbeckmann S."/>
            <person name="Bunk B."/>
            <person name="Jeske O."/>
            <person name="Meyerdierks A."/>
            <person name="Storesund J.E."/>
            <person name="Kallscheuer N."/>
            <person name="Luecker S."/>
            <person name="Lage O.M."/>
            <person name="Pohl T."/>
            <person name="Merkel B.J."/>
            <person name="Hornburger P."/>
            <person name="Mueller R.-W."/>
            <person name="Bruemmer F."/>
            <person name="Labrenz M."/>
            <person name="Spormann A.M."/>
            <person name="Op den Camp H."/>
            <person name="Overmann J."/>
            <person name="Amann R."/>
            <person name="Jetten M.S.M."/>
            <person name="Mascher T."/>
            <person name="Medema M.H."/>
            <person name="Devos D.P."/>
            <person name="Kaster A.-K."/>
            <person name="Ovreas L."/>
            <person name="Rohde M."/>
            <person name="Galperin M.Y."/>
            <person name="Jogler C."/>
        </authorList>
    </citation>
    <scope>NUCLEOTIDE SEQUENCE [LARGE SCALE GENOMIC DNA]</scope>
    <source>
        <strain evidence="2 3">Spa11</strain>
    </source>
</reference>
<evidence type="ECO:0000259" key="1">
    <source>
        <dbReference type="PROSITE" id="PS50006"/>
    </source>
</evidence>
<protein>
    <submittedName>
        <fullName evidence="2">FHA domain protein</fullName>
    </submittedName>
</protein>
<dbReference type="SMART" id="SM00240">
    <property type="entry name" value="FHA"/>
    <property type="match status" value="2"/>
</dbReference>
<dbReference type="InterPro" id="IPR000253">
    <property type="entry name" value="FHA_dom"/>
</dbReference>
<feature type="domain" description="FHA" evidence="1">
    <location>
        <begin position="142"/>
        <end position="191"/>
    </location>
</feature>
<dbReference type="InterPro" id="IPR008984">
    <property type="entry name" value="SMAD_FHA_dom_sf"/>
</dbReference>
<keyword evidence="3" id="KW-1185">Reference proteome</keyword>
<dbReference type="CDD" id="cd00060">
    <property type="entry name" value="FHA"/>
    <property type="match status" value="2"/>
</dbReference>
<gene>
    <name evidence="2" type="ORF">Spa11_11840</name>
</gene>
<dbReference type="AlphaFoldDB" id="A0A518K5F4"/>